<dbReference type="Proteomes" id="UP000032142">
    <property type="component" value="Unassembled WGS sequence"/>
</dbReference>
<proteinExistence type="predicted"/>
<comment type="caution">
    <text evidence="1">The sequence shown here is derived from an EMBL/GenBank/DDBJ whole genome shotgun (WGS) entry which is preliminary data.</text>
</comment>
<sequence length="62" mass="7102">MVLHGITRIDADSLAMVLHDVSYRCHVPNMVLHEITYRCQCHIQDMVLLGISYNPNVMTFVS</sequence>
<accession>A0A0B0M638</accession>
<dbReference type="AlphaFoldDB" id="A0A0B0M638"/>
<protein>
    <submittedName>
        <fullName evidence="1">Pro-Pol polyprotein</fullName>
    </submittedName>
</protein>
<organism evidence="1 2">
    <name type="scientific">Gossypium arboreum</name>
    <name type="common">Tree cotton</name>
    <name type="synonym">Gossypium nanking</name>
    <dbReference type="NCBI Taxonomy" id="29729"/>
    <lineage>
        <taxon>Eukaryota</taxon>
        <taxon>Viridiplantae</taxon>
        <taxon>Streptophyta</taxon>
        <taxon>Embryophyta</taxon>
        <taxon>Tracheophyta</taxon>
        <taxon>Spermatophyta</taxon>
        <taxon>Magnoliopsida</taxon>
        <taxon>eudicotyledons</taxon>
        <taxon>Gunneridae</taxon>
        <taxon>Pentapetalae</taxon>
        <taxon>rosids</taxon>
        <taxon>malvids</taxon>
        <taxon>Malvales</taxon>
        <taxon>Malvaceae</taxon>
        <taxon>Malvoideae</taxon>
        <taxon>Gossypium</taxon>
    </lineage>
</organism>
<evidence type="ECO:0000313" key="1">
    <source>
        <dbReference type="EMBL" id="KHF97462.1"/>
    </source>
</evidence>
<gene>
    <name evidence="1" type="ORF">F383_36791</name>
</gene>
<name>A0A0B0M638_GOSAR</name>
<reference evidence="2" key="1">
    <citation type="submission" date="2014-09" db="EMBL/GenBank/DDBJ databases">
        <authorList>
            <person name="Mudge J."/>
            <person name="Ramaraj T."/>
            <person name="Lindquist I.E."/>
            <person name="Bharti A.K."/>
            <person name="Sundararajan A."/>
            <person name="Cameron C.T."/>
            <person name="Woodward J.E."/>
            <person name="May G.D."/>
            <person name="Brubaker C."/>
            <person name="Broadhvest J."/>
            <person name="Wilkins T.A."/>
        </authorList>
    </citation>
    <scope>NUCLEOTIDE SEQUENCE</scope>
    <source>
        <strain evidence="2">cv. AKA8401</strain>
    </source>
</reference>
<dbReference type="EMBL" id="JRRC01007647">
    <property type="protein sequence ID" value="KHF97462.1"/>
    <property type="molecule type" value="Genomic_DNA"/>
</dbReference>
<evidence type="ECO:0000313" key="2">
    <source>
        <dbReference type="Proteomes" id="UP000032142"/>
    </source>
</evidence>
<keyword evidence="2" id="KW-1185">Reference proteome</keyword>